<dbReference type="InterPro" id="IPR029063">
    <property type="entry name" value="SAM-dependent_MTases_sf"/>
</dbReference>
<proteinExistence type="predicted"/>
<dbReference type="AlphaFoldDB" id="A0A0F9QYK0"/>
<dbReference type="SUPFAM" id="SSF53335">
    <property type="entry name" value="S-adenosyl-L-methionine-dependent methyltransferases"/>
    <property type="match status" value="1"/>
</dbReference>
<name>A0A0F9QYK0_9ZZZZ</name>
<dbReference type="Gene3D" id="3.40.50.150">
    <property type="entry name" value="Vaccinia Virus protein VP39"/>
    <property type="match status" value="1"/>
</dbReference>
<dbReference type="Pfam" id="PF13578">
    <property type="entry name" value="Methyltransf_24"/>
    <property type="match status" value="1"/>
</dbReference>
<accession>A0A0F9QYK0</accession>
<evidence type="ECO:0000313" key="1">
    <source>
        <dbReference type="EMBL" id="KKN49350.1"/>
    </source>
</evidence>
<evidence type="ECO:0008006" key="2">
    <source>
        <dbReference type="Google" id="ProtNLM"/>
    </source>
</evidence>
<comment type="caution">
    <text evidence="1">The sequence shown here is derived from an EMBL/GenBank/DDBJ whole genome shotgun (WGS) entry which is preliminary data.</text>
</comment>
<gene>
    <name evidence="1" type="ORF">LCGC14_0643810</name>
</gene>
<reference evidence="1" key="1">
    <citation type="journal article" date="2015" name="Nature">
        <title>Complex archaea that bridge the gap between prokaryotes and eukaryotes.</title>
        <authorList>
            <person name="Spang A."/>
            <person name="Saw J.H."/>
            <person name="Jorgensen S.L."/>
            <person name="Zaremba-Niedzwiedzka K."/>
            <person name="Martijn J."/>
            <person name="Lind A.E."/>
            <person name="van Eijk R."/>
            <person name="Schleper C."/>
            <person name="Guy L."/>
            <person name="Ettema T.J."/>
        </authorList>
    </citation>
    <scope>NUCLEOTIDE SEQUENCE</scope>
</reference>
<sequence>MDLGVKQMEVPGYPQERILHLYPDEKTGIDIVGDEGYVEKVAEQFGKRCMRGTAVRFCGRNRTINCEPFLRRVFNRSAPQRAVEIGTLYGVTTALLAHYSESVVTIDIAYQQTASYLWGYFGVQPKIKYVIVKNDEDKKLFCDELFDEYGFDFAFIDAQHTFDGVRFDFECVKRCGRVLFHDYGLTNHTGVTEFIDTLPQNETTKMKPFAYWQRQ</sequence>
<organism evidence="1">
    <name type="scientific">marine sediment metagenome</name>
    <dbReference type="NCBI Taxonomy" id="412755"/>
    <lineage>
        <taxon>unclassified sequences</taxon>
        <taxon>metagenomes</taxon>
        <taxon>ecological metagenomes</taxon>
    </lineage>
</organism>
<dbReference type="EMBL" id="LAZR01001172">
    <property type="protein sequence ID" value="KKN49350.1"/>
    <property type="molecule type" value="Genomic_DNA"/>
</dbReference>
<protein>
    <recommendedName>
        <fullName evidence="2">Class I SAM-dependent methyltransferase</fullName>
    </recommendedName>
</protein>